<evidence type="ECO:0000313" key="3">
    <source>
        <dbReference type="EMBL" id="KAH9297375.1"/>
    </source>
</evidence>
<dbReference type="EMBL" id="JAHRHJ020000010">
    <property type="protein sequence ID" value="KAH9297375.1"/>
    <property type="molecule type" value="Genomic_DNA"/>
</dbReference>
<dbReference type="SFLD" id="SFLDS00001">
    <property type="entry name" value="Enolase"/>
    <property type="match status" value="1"/>
</dbReference>
<gene>
    <name evidence="3" type="ORF">KI387_029057</name>
</gene>
<dbReference type="SUPFAM" id="SSF52518">
    <property type="entry name" value="Thiamin diphosphate-binding fold (THDP-binding)"/>
    <property type="match status" value="1"/>
</dbReference>
<dbReference type="GO" id="GO:0009063">
    <property type="term" value="P:amino acid catabolic process"/>
    <property type="evidence" value="ECO:0007669"/>
    <property type="project" value="InterPro"/>
</dbReference>
<evidence type="ECO:0000256" key="1">
    <source>
        <dbReference type="ARBA" id="ARBA00023239"/>
    </source>
</evidence>
<dbReference type="GO" id="GO:0016829">
    <property type="term" value="F:lyase activity"/>
    <property type="evidence" value="ECO:0007669"/>
    <property type="project" value="UniProtKB-KW"/>
</dbReference>
<dbReference type="SUPFAM" id="SSF51604">
    <property type="entry name" value="Enolase C-terminal domain-like"/>
    <property type="match status" value="1"/>
</dbReference>
<dbReference type="Gene3D" id="3.20.20.120">
    <property type="entry name" value="Enolase-like C-terminal domain"/>
    <property type="match status" value="1"/>
</dbReference>
<dbReference type="PANTHER" id="PTHR42916:SF1">
    <property type="entry name" value="PROTEIN PHYLLO, CHLOROPLASTIC"/>
    <property type="match status" value="1"/>
</dbReference>
<feature type="non-terminal residue" evidence="3">
    <location>
        <position position="916"/>
    </location>
</feature>
<dbReference type="SMART" id="SM00922">
    <property type="entry name" value="MR_MLE"/>
    <property type="match status" value="1"/>
</dbReference>
<dbReference type="SFLD" id="SFLDF00009">
    <property type="entry name" value="o-succinylbenzoate_synthase"/>
    <property type="match status" value="1"/>
</dbReference>
<comment type="caution">
    <text evidence="3">The sequence shown here is derived from an EMBL/GenBank/DDBJ whole genome shotgun (WGS) entry which is preliminary data.</text>
</comment>
<dbReference type="InterPro" id="IPR029017">
    <property type="entry name" value="Enolase-like_N"/>
</dbReference>
<dbReference type="InterPro" id="IPR000073">
    <property type="entry name" value="AB_hydrolase_1"/>
</dbReference>
<dbReference type="InterPro" id="IPR013342">
    <property type="entry name" value="Mandelate_racemase_C"/>
</dbReference>
<dbReference type="Gene3D" id="3.30.390.10">
    <property type="entry name" value="Enolase-like, N-terminal domain"/>
    <property type="match status" value="1"/>
</dbReference>
<keyword evidence="4" id="KW-1185">Reference proteome</keyword>
<dbReference type="Gene3D" id="3.40.50.1820">
    <property type="entry name" value="alpha/beta hydrolase"/>
    <property type="match status" value="1"/>
</dbReference>
<sequence length="916" mass="101666">IGRPPITVVVTNNHGGAIFSLLPIADTAPKTVFSNFFSTPQDVSISKLCLAHGVNHMLVQTKEDFENGLLISEEGKCDWVIEVDSNIEENTAHHRVIQQSALKVVEHAFNILSRYSENANMEINASEIRVLKMEYSLYRIPLCAPLTTASKKNQSEEAYREGFLLTLLLYNGKKGYGEVAPIGPHSEDMLDVEEQLRFLVHRAHNMSLNFLMSLLNDSLSGWMWRDIGIPACSLFPSVRCGLEMGVLTALAATRGGSIADLLLGTDNLQNVLGKVESSCISRNISSKVQVCALLDSEDSQEEVACAAAKLVEQGFHTIKLKVARRPEPLEDAAVVQAVRQKVGHLIDIRADANRKWTFSQAMQFASGVKDCNLQYIEEPVEHPGDILRFCEESNMSVALDETIDDIKDQLLDRLSMFAHPKIVATVMKPSRLGGFERVALIAKWANKHGKMAVVSAAFESSVSLAVYAQFACFIDNRNMGVRTSDKPETPVIAHGLGTYSWLCDDVMKKRLQFQVYPKGDRIEVDVKDAATILQTMVVNPDTVKPGCVIPNIKSYKLTVLYKETRFSFHVMDTGINNQTGNIQEKTLLFLHGFLGTGKDWLPMMEALSLSARCISIDLPGHGKTNVQKNYNTVQNNGNAQIPSLEVNGQGNLTDTSFSIEVLAEVISELICQITEEKVFLIGYSMGARIALYMTLKCNKKISATAVISGSPGLQNPDMRITRSAQDDALAELLLGSGLTSFVEMWYKREMWESLRSHPYFKRLIQERIQHGNIKDMAKALSSLSIGRQPSLWHDLSGCKVPLLVIVGKKDSKFKEIAQQMCFQKGVTQLNSRTIPITPSMLFENIINLPLVLMGFTINDTDDHQEHEKEQRTDHLQQITMLEVDESGHAVHFENPLPVINAIRKFAVGTLSSGSNA</sequence>
<keyword evidence="1" id="KW-0456">Lyase</keyword>
<dbReference type="InterPro" id="IPR029058">
    <property type="entry name" value="AB_hydrolase_fold"/>
</dbReference>
<dbReference type="SFLD" id="SFLDG00180">
    <property type="entry name" value="muconate_cycloisomerase"/>
    <property type="match status" value="1"/>
</dbReference>
<proteinExistence type="predicted"/>
<reference evidence="3 4" key="1">
    <citation type="journal article" date="2021" name="Nat. Plants">
        <title>The Taxus genome provides insights into paclitaxel biosynthesis.</title>
        <authorList>
            <person name="Xiong X."/>
            <person name="Gou J."/>
            <person name="Liao Q."/>
            <person name="Li Y."/>
            <person name="Zhou Q."/>
            <person name="Bi G."/>
            <person name="Li C."/>
            <person name="Du R."/>
            <person name="Wang X."/>
            <person name="Sun T."/>
            <person name="Guo L."/>
            <person name="Liang H."/>
            <person name="Lu P."/>
            <person name="Wu Y."/>
            <person name="Zhang Z."/>
            <person name="Ro D.K."/>
            <person name="Shang Y."/>
            <person name="Huang S."/>
            <person name="Yan J."/>
        </authorList>
    </citation>
    <scope>NUCLEOTIDE SEQUENCE [LARGE SCALE GENOMIC DNA]</scope>
    <source>
        <strain evidence="3">Ta-2019</strain>
    </source>
</reference>
<dbReference type="OMA" id="LGTYSWL"/>
<dbReference type="Pfam" id="PF13378">
    <property type="entry name" value="MR_MLE_C"/>
    <property type="match status" value="1"/>
</dbReference>
<dbReference type="InterPro" id="IPR018110">
    <property type="entry name" value="Mandel_Rmase/mucon_lact_enz_CS"/>
</dbReference>
<dbReference type="InterPro" id="IPR029065">
    <property type="entry name" value="Enolase_C-like"/>
</dbReference>
<evidence type="ECO:0000259" key="2">
    <source>
        <dbReference type="SMART" id="SM00922"/>
    </source>
</evidence>
<dbReference type="PANTHER" id="PTHR42916">
    <property type="entry name" value="2-SUCCINYL-5-ENOLPYRUVYL-6-HYDROXY-3-CYCLOHEXENE-1-CARBOXYLATE SYNTHASE"/>
    <property type="match status" value="1"/>
</dbReference>
<dbReference type="AlphaFoldDB" id="A0AA38CBV1"/>
<dbReference type="PROSITE" id="PS00909">
    <property type="entry name" value="MR_MLE_2"/>
    <property type="match status" value="1"/>
</dbReference>
<dbReference type="Gene3D" id="3.40.50.970">
    <property type="match status" value="1"/>
</dbReference>
<dbReference type="InterPro" id="IPR036849">
    <property type="entry name" value="Enolase-like_C_sf"/>
</dbReference>
<dbReference type="NCBIfam" id="TIGR01927">
    <property type="entry name" value="menC_gam_Gplu"/>
    <property type="match status" value="1"/>
</dbReference>
<dbReference type="Pfam" id="PF00561">
    <property type="entry name" value="Abhydrolase_1"/>
    <property type="match status" value="1"/>
</dbReference>
<dbReference type="InterPro" id="IPR029061">
    <property type="entry name" value="THDP-binding"/>
</dbReference>
<name>A0AA38CBV1_TAXCH</name>
<dbReference type="Proteomes" id="UP000824469">
    <property type="component" value="Unassembled WGS sequence"/>
</dbReference>
<dbReference type="SUPFAM" id="SSF54826">
    <property type="entry name" value="Enolase N-terminal domain-like"/>
    <property type="match status" value="1"/>
</dbReference>
<evidence type="ECO:0000313" key="4">
    <source>
        <dbReference type="Proteomes" id="UP000824469"/>
    </source>
</evidence>
<protein>
    <recommendedName>
        <fullName evidence="2">Mandelate racemase/muconate lactonizing enzyme C-terminal domain-containing protein</fullName>
    </recommendedName>
</protein>
<dbReference type="SUPFAM" id="SSF53474">
    <property type="entry name" value="alpha/beta-Hydrolases"/>
    <property type="match status" value="1"/>
</dbReference>
<organism evidence="3 4">
    <name type="scientific">Taxus chinensis</name>
    <name type="common">Chinese yew</name>
    <name type="synonym">Taxus wallichiana var. chinensis</name>
    <dbReference type="NCBI Taxonomy" id="29808"/>
    <lineage>
        <taxon>Eukaryota</taxon>
        <taxon>Viridiplantae</taxon>
        <taxon>Streptophyta</taxon>
        <taxon>Embryophyta</taxon>
        <taxon>Tracheophyta</taxon>
        <taxon>Spermatophyta</taxon>
        <taxon>Pinopsida</taxon>
        <taxon>Pinidae</taxon>
        <taxon>Conifers II</taxon>
        <taxon>Cupressales</taxon>
        <taxon>Taxaceae</taxon>
        <taxon>Taxus</taxon>
    </lineage>
</organism>
<accession>A0AA38CBV1</accession>
<feature type="domain" description="Mandelate racemase/muconate lactonizing enzyme C-terminal" evidence="2">
    <location>
        <begin position="301"/>
        <end position="396"/>
    </location>
</feature>